<accession>A0A375E5W1</accession>
<reference evidence="1" key="1">
    <citation type="submission" date="2018-01" db="EMBL/GenBank/DDBJ databases">
        <authorList>
            <person name="Clerissi C."/>
        </authorList>
    </citation>
    <scope>NUCLEOTIDE SEQUENCE</scope>
    <source>
        <strain evidence="1">Cupriavidus taiwanensis STM 8556</strain>
    </source>
</reference>
<dbReference type="Proteomes" id="UP000256952">
    <property type="component" value="Chromosome CBM2613_b"/>
</dbReference>
<dbReference type="AlphaFoldDB" id="A0A375E5W1"/>
<proteinExistence type="predicted"/>
<name>A0A375E5W1_9BURK</name>
<protein>
    <submittedName>
        <fullName evidence="1">Uncharacterized protein</fullName>
    </submittedName>
</protein>
<evidence type="ECO:0000313" key="1">
    <source>
        <dbReference type="EMBL" id="SOZ68123.1"/>
    </source>
</evidence>
<gene>
    <name evidence="1" type="ORF">CBM2613_B110209</name>
</gene>
<organism evidence="1">
    <name type="scientific">Cupriavidus taiwanensis</name>
    <dbReference type="NCBI Taxonomy" id="164546"/>
    <lineage>
        <taxon>Bacteria</taxon>
        <taxon>Pseudomonadati</taxon>
        <taxon>Pseudomonadota</taxon>
        <taxon>Betaproteobacteria</taxon>
        <taxon>Burkholderiales</taxon>
        <taxon>Burkholderiaceae</taxon>
        <taxon>Cupriavidus</taxon>
    </lineage>
</organism>
<sequence length="23" mass="2673">MTLSLFAKTVILEKINYAFNSRL</sequence>
<dbReference type="EMBL" id="OFTH01000036">
    <property type="protein sequence ID" value="SOZ68123.1"/>
    <property type="molecule type" value="Genomic_DNA"/>
</dbReference>
<comment type="caution">
    <text evidence="1">The sequence shown here is derived from an EMBL/GenBank/DDBJ whole genome shotgun (WGS) entry which is preliminary data.</text>
</comment>